<feature type="region of interest" description="Disordered" evidence="1">
    <location>
        <begin position="1"/>
        <end position="39"/>
    </location>
</feature>
<dbReference type="AlphaFoldDB" id="A0A084B632"/>
<keyword evidence="3" id="KW-1185">Reference proteome</keyword>
<dbReference type="Proteomes" id="UP000028045">
    <property type="component" value="Unassembled WGS sequence"/>
</dbReference>
<sequence>MRRPTAQHRDVAGASGGESDAAWAQSGTSARSQVPAHDDDMSETLQRMLLELLLHLVSVLPCPNPNQPPLTERLDPYPQELAKHHKRRVTPYPLGLTSSGSSDNVDDARVLLCGRRAGEPQQQSVLSATYLGRCGVVVTIQRKGCAAERLASRLPYHGQGILAQPSCDDTSLLVSCLASAVSVSSNCEPGGRAWQDLAREAERADIITQHNKMCNHGARPPSPSPTTPS</sequence>
<accession>A0A084B632</accession>
<dbReference type="EMBL" id="KL647944">
    <property type="protein sequence ID" value="KEY73011.1"/>
    <property type="molecule type" value="Genomic_DNA"/>
</dbReference>
<reference evidence="2 3" key="1">
    <citation type="journal article" date="2014" name="BMC Genomics">
        <title>Comparative genome sequencing reveals chemotype-specific gene clusters in the toxigenic black mold Stachybotrys.</title>
        <authorList>
            <person name="Semeiks J."/>
            <person name="Borek D."/>
            <person name="Otwinowski Z."/>
            <person name="Grishin N.V."/>
        </authorList>
    </citation>
    <scope>NUCLEOTIDE SEQUENCE [LARGE SCALE GENOMIC DNA]</scope>
    <source>
        <strain evidence="3">CBS 109288 / IBT 7711</strain>
    </source>
</reference>
<organism evidence="2 3">
    <name type="scientific">Stachybotrys chartarum (strain CBS 109288 / IBT 7711)</name>
    <name type="common">Toxic black mold</name>
    <name type="synonym">Stilbospora chartarum</name>
    <dbReference type="NCBI Taxonomy" id="1280523"/>
    <lineage>
        <taxon>Eukaryota</taxon>
        <taxon>Fungi</taxon>
        <taxon>Dikarya</taxon>
        <taxon>Ascomycota</taxon>
        <taxon>Pezizomycotina</taxon>
        <taxon>Sordariomycetes</taxon>
        <taxon>Hypocreomycetidae</taxon>
        <taxon>Hypocreales</taxon>
        <taxon>Stachybotryaceae</taxon>
        <taxon>Stachybotrys</taxon>
    </lineage>
</organism>
<name>A0A084B632_STACB</name>
<evidence type="ECO:0000256" key="1">
    <source>
        <dbReference type="SAM" id="MobiDB-lite"/>
    </source>
</evidence>
<evidence type="ECO:0000313" key="3">
    <source>
        <dbReference type="Proteomes" id="UP000028045"/>
    </source>
</evidence>
<gene>
    <name evidence="2" type="ORF">S7711_10878</name>
</gene>
<proteinExistence type="predicted"/>
<evidence type="ECO:0000313" key="2">
    <source>
        <dbReference type="EMBL" id="KEY73011.1"/>
    </source>
</evidence>
<dbReference type="HOGENOM" id="CLU_1210473_0_0_1"/>
<protein>
    <submittedName>
        <fullName evidence="2">Uncharacterized protein</fullName>
    </submittedName>
</protein>